<protein>
    <submittedName>
        <fullName evidence="2">Amino acid ABC transporter substrate-binding protein</fullName>
    </submittedName>
</protein>
<dbReference type="Proteomes" id="UP000470082">
    <property type="component" value="Unassembled WGS sequence"/>
</dbReference>
<keyword evidence="3" id="KW-1185">Reference proteome</keyword>
<dbReference type="PROSITE" id="PS51257">
    <property type="entry name" value="PROKAR_LIPOPROTEIN"/>
    <property type="match status" value="1"/>
</dbReference>
<feature type="chain" id="PRO_5030643363" evidence="1">
    <location>
        <begin position="23"/>
        <end position="299"/>
    </location>
</feature>
<dbReference type="RefSeq" id="WP_154460630.1">
    <property type="nucleotide sequence ID" value="NZ_VUMM01000015.1"/>
</dbReference>
<name>A0A7X2T4J9_9FIRM</name>
<evidence type="ECO:0000256" key="1">
    <source>
        <dbReference type="SAM" id="SignalP"/>
    </source>
</evidence>
<comment type="caution">
    <text evidence="2">The sequence shown here is derived from an EMBL/GenBank/DDBJ whole genome shotgun (WGS) entry which is preliminary data.</text>
</comment>
<reference evidence="2 3" key="1">
    <citation type="submission" date="2019-08" db="EMBL/GenBank/DDBJ databases">
        <title>In-depth cultivation of the pig gut microbiome towards novel bacterial diversity and tailored functional studies.</title>
        <authorList>
            <person name="Wylensek D."/>
            <person name="Hitch T.C.A."/>
            <person name="Clavel T."/>
        </authorList>
    </citation>
    <scope>NUCLEOTIDE SEQUENCE [LARGE SCALE GENOMIC DNA]</scope>
    <source>
        <strain evidence="2 3">LKV-178-WT-2G</strain>
    </source>
</reference>
<gene>
    <name evidence="2" type="ORF">FYJ50_07375</name>
</gene>
<evidence type="ECO:0000313" key="3">
    <source>
        <dbReference type="Proteomes" id="UP000470082"/>
    </source>
</evidence>
<keyword evidence="1" id="KW-0732">Signal</keyword>
<dbReference type="Gene3D" id="3.40.190.10">
    <property type="entry name" value="Periplasmic binding protein-like II"/>
    <property type="match status" value="2"/>
</dbReference>
<accession>A0A7X2T4J9</accession>
<proteinExistence type="predicted"/>
<dbReference type="EMBL" id="VUMM01000015">
    <property type="protein sequence ID" value="MSS01911.1"/>
    <property type="molecule type" value="Genomic_DNA"/>
</dbReference>
<sequence>MLKKCFKMILGTFMAFSMVACSSQPEKEAVSILCPSGAPALAMLGAGLVENVTIDYANTDVLQAELSKEDGEYDIIVAPLNLGAKMYENNPVYQLESVLTWGNLYVVGVEGTDLNNASIASFGEKAVPQLIFNYCFDSSNMNITYYSDVSQASQALLTKQADCALLAMPVAAATIAKGKENDINLTILFDLQQEFKIKSGMEQSGYPQASLFVKKESQKKVSYVLDEVKDFIDQSDEDAIGKAIDEAGVETLGVPSKEICVKTWDKQNIRYEKAKDVKEDIENFLNLFHIEIQDDFIIE</sequence>
<organism evidence="2 3">
    <name type="scientific">Floccifex porci</name>
    <dbReference type="NCBI Taxonomy" id="2606629"/>
    <lineage>
        <taxon>Bacteria</taxon>
        <taxon>Bacillati</taxon>
        <taxon>Bacillota</taxon>
        <taxon>Erysipelotrichia</taxon>
        <taxon>Erysipelotrichales</taxon>
        <taxon>Erysipelotrichaceae</taxon>
        <taxon>Floccifex</taxon>
    </lineage>
</organism>
<dbReference type="AlphaFoldDB" id="A0A7X2T4J9"/>
<feature type="signal peptide" evidence="1">
    <location>
        <begin position="1"/>
        <end position="22"/>
    </location>
</feature>
<dbReference type="SUPFAM" id="SSF53850">
    <property type="entry name" value="Periplasmic binding protein-like II"/>
    <property type="match status" value="1"/>
</dbReference>
<evidence type="ECO:0000313" key="2">
    <source>
        <dbReference type="EMBL" id="MSS01911.1"/>
    </source>
</evidence>